<evidence type="ECO:0000259" key="3">
    <source>
        <dbReference type="PROSITE" id="PS51034"/>
    </source>
</evidence>
<dbReference type="PANTHER" id="PTHR22907">
    <property type="entry name" value="GH04558P"/>
    <property type="match status" value="1"/>
</dbReference>
<dbReference type="InterPro" id="IPR057475">
    <property type="entry name" value="CUT_C"/>
</dbReference>
<feature type="chain" id="PRO_5042085157" evidence="2">
    <location>
        <begin position="27"/>
        <end position="180"/>
    </location>
</feature>
<accession>A0AAD4R0F3</accession>
<dbReference type="AlphaFoldDB" id="A0AAD4R0F3"/>
<comment type="caution">
    <text evidence="4">The sequence shown here is derived from an EMBL/GenBank/DDBJ whole genome shotgun (WGS) entry which is preliminary data.</text>
</comment>
<gene>
    <name evidence="4" type="ORF">DdX_12346</name>
</gene>
<dbReference type="PANTHER" id="PTHR22907:SF60">
    <property type="entry name" value="CUTICLIN-3"/>
    <property type="match status" value="1"/>
</dbReference>
<evidence type="ECO:0000313" key="4">
    <source>
        <dbReference type="EMBL" id="KAI1707511.1"/>
    </source>
</evidence>
<dbReference type="InterPro" id="IPR051962">
    <property type="entry name" value="Cuticlin"/>
</dbReference>
<evidence type="ECO:0000256" key="2">
    <source>
        <dbReference type="SAM" id="SignalP"/>
    </source>
</evidence>
<dbReference type="Pfam" id="PF25301">
    <property type="entry name" value="CUT_C"/>
    <property type="match status" value="1"/>
</dbReference>
<evidence type="ECO:0000313" key="5">
    <source>
        <dbReference type="Proteomes" id="UP001201812"/>
    </source>
</evidence>
<reference evidence="4" key="1">
    <citation type="submission" date="2022-01" db="EMBL/GenBank/DDBJ databases">
        <title>Genome Sequence Resource for Two Populations of Ditylenchus destructor, the Migratory Endoparasitic Phytonematode.</title>
        <authorList>
            <person name="Zhang H."/>
            <person name="Lin R."/>
            <person name="Xie B."/>
        </authorList>
    </citation>
    <scope>NUCLEOTIDE SEQUENCE</scope>
    <source>
        <strain evidence="4">BazhouSP</strain>
    </source>
</reference>
<sequence length="180" mass="20051">MPNFRTTANTILRNLILVLLIDVTVTKDSNLPESAVNRLHEPEAECTFSVHDKGPNGPEVTGTSLNQELYYKIKCKPETGYCLKVSNCSVTTDAPEQKPYPIIDESGCTTESSLFEHVQYEDNFTAGIYNPFPIRFRGQKSAVRFQCSTTLSPTGPKGACDRPTCTWNEYSREANTKSKS</sequence>
<organism evidence="4 5">
    <name type="scientific">Ditylenchus destructor</name>
    <dbReference type="NCBI Taxonomy" id="166010"/>
    <lineage>
        <taxon>Eukaryota</taxon>
        <taxon>Metazoa</taxon>
        <taxon>Ecdysozoa</taxon>
        <taxon>Nematoda</taxon>
        <taxon>Chromadorea</taxon>
        <taxon>Rhabditida</taxon>
        <taxon>Tylenchina</taxon>
        <taxon>Tylenchomorpha</taxon>
        <taxon>Sphaerularioidea</taxon>
        <taxon>Anguinidae</taxon>
        <taxon>Anguininae</taxon>
        <taxon>Ditylenchus</taxon>
    </lineage>
</organism>
<dbReference type="Proteomes" id="UP001201812">
    <property type="component" value="Unassembled WGS sequence"/>
</dbReference>
<dbReference type="PROSITE" id="PS51034">
    <property type="entry name" value="ZP_2"/>
    <property type="match status" value="1"/>
</dbReference>
<feature type="domain" description="ZP" evidence="3">
    <location>
        <begin position="1"/>
        <end position="172"/>
    </location>
</feature>
<evidence type="ECO:0000256" key="1">
    <source>
        <dbReference type="ARBA" id="ARBA00022729"/>
    </source>
</evidence>
<dbReference type="InterPro" id="IPR001507">
    <property type="entry name" value="ZP_dom"/>
</dbReference>
<keyword evidence="5" id="KW-1185">Reference proteome</keyword>
<protein>
    <submittedName>
        <fullName evidence="4">Zona pellucida-like domain-containing protein</fullName>
    </submittedName>
</protein>
<keyword evidence="1 2" id="KW-0732">Signal</keyword>
<feature type="signal peptide" evidence="2">
    <location>
        <begin position="1"/>
        <end position="26"/>
    </location>
</feature>
<dbReference type="EMBL" id="JAKKPZ010000040">
    <property type="protein sequence ID" value="KAI1707511.1"/>
    <property type="molecule type" value="Genomic_DNA"/>
</dbReference>
<name>A0AAD4R0F3_9BILA</name>
<proteinExistence type="predicted"/>